<evidence type="ECO:0000313" key="2">
    <source>
        <dbReference type="EMBL" id="VFK38179.1"/>
    </source>
</evidence>
<protein>
    <submittedName>
        <fullName evidence="3">C-methyltransferase C-terminal domain-containing protein</fullName>
    </submittedName>
</protein>
<dbReference type="InterPro" id="IPR029063">
    <property type="entry name" value="SAM-dependent_MTases_sf"/>
</dbReference>
<dbReference type="AlphaFoldDB" id="A0A450YN16"/>
<feature type="domain" description="C-methyltransferase" evidence="1">
    <location>
        <begin position="258"/>
        <end position="342"/>
    </location>
</feature>
<keyword evidence="3" id="KW-0808">Transferase</keyword>
<dbReference type="GO" id="GO:0008168">
    <property type="term" value="F:methyltransferase activity"/>
    <property type="evidence" value="ECO:0007669"/>
    <property type="project" value="UniProtKB-KW"/>
</dbReference>
<organism evidence="3">
    <name type="scientific">Candidatus Kentrum sp. SD</name>
    <dbReference type="NCBI Taxonomy" id="2126332"/>
    <lineage>
        <taxon>Bacteria</taxon>
        <taxon>Pseudomonadati</taxon>
        <taxon>Pseudomonadota</taxon>
        <taxon>Gammaproteobacteria</taxon>
        <taxon>Candidatus Kentrum</taxon>
    </lineage>
</organism>
<dbReference type="SUPFAM" id="SSF53335">
    <property type="entry name" value="S-adenosyl-L-methionine-dependent methyltransferases"/>
    <property type="match status" value="1"/>
</dbReference>
<dbReference type="EMBL" id="CAADHB010000019">
    <property type="protein sequence ID" value="VFK78589.1"/>
    <property type="molecule type" value="Genomic_DNA"/>
</dbReference>
<dbReference type="Gene3D" id="3.40.50.720">
    <property type="entry name" value="NAD(P)-binding Rossmann-like Domain"/>
    <property type="match status" value="1"/>
</dbReference>
<gene>
    <name evidence="4" type="ORF">BECKSD772D_GA0070982_10192</name>
    <name evidence="3" type="ORF">BECKSD772E_GA0070983_10212</name>
    <name evidence="2" type="ORF">BECKSD772F_GA0070984_10222</name>
</gene>
<keyword evidence="3" id="KW-0489">Methyltransferase</keyword>
<accession>A0A450YN16</accession>
<evidence type="ECO:0000313" key="4">
    <source>
        <dbReference type="EMBL" id="VFK78589.1"/>
    </source>
</evidence>
<proteinExistence type="predicted"/>
<name>A0A450YN16_9GAMM</name>
<dbReference type="GO" id="GO:0032259">
    <property type="term" value="P:methylation"/>
    <property type="evidence" value="ECO:0007669"/>
    <property type="project" value="UniProtKB-KW"/>
</dbReference>
<dbReference type="EMBL" id="CAADFR010000022">
    <property type="protein sequence ID" value="VFK38179.1"/>
    <property type="molecule type" value="Genomic_DNA"/>
</dbReference>
<dbReference type="Pfam" id="PF13489">
    <property type="entry name" value="Methyltransf_23"/>
    <property type="match status" value="1"/>
</dbReference>
<dbReference type="Gene3D" id="3.40.50.150">
    <property type="entry name" value="Vaccinia Virus protein VP39"/>
    <property type="match status" value="1"/>
</dbReference>
<evidence type="ECO:0000259" key="1">
    <source>
        <dbReference type="Pfam" id="PF08484"/>
    </source>
</evidence>
<evidence type="ECO:0000313" key="3">
    <source>
        <dbReference type="EMBL" id="VFK42954.1"/>
    </source>
</evidence>
<reference evidence="3" key="1">
    <citation type="submission" date="2019-02" db="EMBL/GenBank/DDBJ databases">
        <authorList>
            <person name="Gruber-Vodicka R. H."/>
            <person name="Seah K. B. B."/>
        </authorList>
    </citation>
    <scope>NUCLEOTIDE SEQUENCE</scope>
    <source>
        <strain evidence="4">BECK_S127</strain>
        <strain evidence="3">BECK_S1320</strain>
        <strain evidence="2">BECK_S1321</strain>
    </source>
</reference>
<dbReference type="InterPro" id="IPR013691">
    <property type="entry name" value="MeTrfase_14"/>
</dbReference>
<dbReference type="Pfam" id="PF08484">
    <property type="entry name" value="Methyltransf_14"/>
    <property type="match status" value="1"/>
</dbReference>
<dbReference type="EMBL" id="CAADFU010000021">
    <property type="protein sequence ID" value="VFK42954.1"/>
    <property type="molecule type" value="Genomic_DNA"/>
</dbReference>
<sequence length="356" mass="40676">MKSIMLPIIPNSPITKTEKTKEGKFLLKRFGEFGLVKNVLFDESLIEYNGSYQNDQSNSGVFKEHMFSVYHILKERFPKGSDLVEVGCGKGAFLDIVKNDGYFSYKGFDAAYEGGDKRIELRYLTSEDSIIADVVVLRHTLEHIKSPFMFLKLLKKIFSPNALVFIEVPQFNWIEKNKVLFDFSYEHVNYFTSKALCSMFSDVESFDDLFGGQYQYCLANLTSLTDVGWDSFDNEEKWNKFDFSSFVNSFQSSIKHLEEYDRIWIWGGATKGVLFLKHLLDISPSFFNRIVGVVDINPKKQGLFTPSTKLEIVPPSTLYDFCNDGDVVLVMNPNYCGEVKDSIARSVGKRVSVLSL</sequence>